<keyword evidence="3" id="KW-1185">Reference proteome</keyword>
<protein>
    <submittedName>
        <fullName evidence="2">HERC1 protein</fullName>
    </submittedName>
</protein>
<reference evidence="2" key="1">
    <citation type="submission" date="2021-02" db="EMBL/GenBank/DDBJ databases">
        <authorList>
            <person name="Dougan E. K."/>
            <person name="Rhodes N."/>
            <person name="Thang M."/>
            <person name="Chan C."/>
        </authorList>
    </citation>
    <scope>NUCLEOTIDE SEQUENCE</scope>
</reference>
<dbReference type="AlphaFoldDB" id="A0A812MXC3"/>
<dbReference type="InterPro" id="IPR009091">
    <property type="entry name" value="RCC1/BLIP-II"/>
</dbReference>
<name>A0A812MXC3_9DINO</name>
<comment type="caution">
    <text evidence="2">The sequence shown here is derived from an EMBL/GenBank/DDBJ whole genome shotgun (WGS) entry which is preliminary data.</text>
</comment>
<evidence type="ECO:0000313" key="3">
    <source>
        <dbReference type="Proteomes" id="UP000604046"/>
    </source>
</evidence>
<dbReference type="InterPro" id="IPR029071">
    <property type="entry name" value="Ubiquitin-like_domsf"/>
</dbReference>
<dbReference type="SUPFAM" id="SSF50985">
    <property type="entry name" value="RCC1/BLIP-II"/>
    <property type="match status" value="1"/>
</dbReference>
<keyword evidence="1" id="KW-0677">Repeat</keyword>
<dbReference type="CDD" id="cd17039">
    <property type="entry name" value="Ubl_ubiquitin_like"/>
    <property type="match status" value="1"/>
</dbReference>
<dbReference type="PANTHER" id="PTHR22872">
    <property type="entry name" value="BTK-BINDING PROTEIN-RELATED"/>
    <property type="match status" value="1"/>
</dbReference>
<organism evidence="2 3">
    <name type="scientific">Symbiodinium natans</name>
    <dbReference type="NCBI Taxonomy" id="878477"/>
    <lineage>
        <taxon>Eukaryota</taxon>
        <taxon>Sar</taxon>
        <taxon>Alveolata</taxon>
        <taxon>Dinophyceae</taxon>
        <taxon>Suessiales</taxon>
        <taxon>Symbiodiniaceae</taxon>
        <taxon>Symbiodinium</taxon>
    </lineage>
</organism>
<evidence type="ECO:0000256" key="1">
    <source>
        <dbReference type="ARBA" id="ARBA00022737"/>
    </source>
</evidence>
<dbReference type="EMBL" id="CAJNDS010001890">
    <property type="protein sequence ID" value="CAE7287402.1"/>
    <property type="molecule type" value="Genomic_DNA"/>
</dbReference>
<proteinExistence type="predicted"/>
<dbReference type="Gene3D" id="2.130.10.30">
    <property type="entry name" value="Regulator of chromosome condensation 1/beta-lactamase-inhibitor protein II"/>
    <property type="match status" value="2"/>
</dbReference>
<dbReference type="Proteomes" id="UP000604046">
    <property type="component" value="Unassembled WGS sequence"/>
</dbReference>
<gene>
    <name evidence="2" type="primary">HERC1</name>
    <name evidence="2" type="ORF">SNAT2548_LOCUS15189</name>
</gene>
<dbReference type="OrthoDB" id="5370059at2759"/>
<dbReference type="SUPFAM" id="SSF54236">
    <property type="entry name" value="Ubiquitin-like"/>
    <property type="match status" value="1"/>
</dbReference>
<accession>A0A812MXC3</accession>
<evidence type="ECO:0000313" key="2">
    <source>
        <dbReference type="EMBL" id="CAE7287402.1"/>
    </source>
</evidence>
<dbReference type="InterPro" id="IPR051625">
    <property type="entry name" value="Signaling_Regulatory_Domain"/>
</dbReference>
<sequence length="518" mass="54447">MSSVTVHVALLSGEQTTIVLPWLATIEELRQMAQEEVSKSLGKLVSSSGAVLLPSDTLQQAGVQANDVITAVVQDVVIAATKHAFAAILSSGTVVAWGAPHAGGDCSAVQHQLQNVQQIQSSAFAFAALLADGSVVTWGRQDSGGDSSMVQAQLHSVCQIQANLRAFAAIKADGSVVTWGDPWSGGDCGAVRDQLQDVQQIQATNGAFAAIRTGRQVVTWGQRAFGGDSSKVRNSLQDILQVYNAGWGFAAIKAGGRIVFWGLTGDDLGEQSTGLDSIDFFQAAEYYWAAATKDGHLALGFESVSGHGSMLVPDGAGAAGMMRLDKAIAVVQPDGTVRLWGHSIPKWLSSGLRNVVRLQAASAWGPYAAIRSDGSVVTWDQDFKQAASKAVQAQLIDVRNIQATENAFAALRGDGSVVTWGQADWGGDSDAVQGQLKDVVSLQATCGAFAAVRSDGSVVTWGFPSSGGDSRACEWGRPKKPSKQIPRAKPLAKTARANAKSVLKRPSKTSRVYIGFRV</sequence>